<keyword evidence="2" id="KW-1185">Reference proteome</keyword>
<dbReference type="EMBL" id="MUGV01000018">
    <property type="protein sequence ID" value="OXA79150.1"/>
    <property type="molecule type" value="Genomic_DNA"/>
</dbReference>
<protein>
    <recommendedName>
        <fullName evidence="3">WGR domain-containing protein</fullName>
    </recommendedName>
</protein>
<gene>
    <name evidence="1" type="ORF">B0A65_11430</name>
</gene>
<organism evidence="1 2">
    <name type="scientific">Flavobacterium frigidimaris</name>
    <dbReference type="NCBI Taxonomy" id="262320"/>
    <lineage>
        <taxon>Bacteria</taxon>
        <taxon>Pseudomonadati</taxon>
        <taxon>Bacteroidota</taxon>
        <taxon>Flavobacteriia</taxon>
        <taxon>Flavobacteriales</taxon>
        <taxon>Flavobacteriaceae</taxon>
        <taxon>Flavobacterium</taxon>
    </lineage>
</organism>
<evidence type="ECO:0000313" key="2">
    <source>
        <dbReference type="Proteomes" id="UP000198382"/>
    </source>
</evidence>
<evidence type="ECO:0000313" key="1">
    <source>
        <dbReference type="EMBL" id="OXA79150.1"/>
    </source>
</evidence>
<name>A0ABX4BQV8_FLAFR</name>
<reference evidence="1 2" key="1">
    <citation type="submission" date="2016-11" db="EMBL/GenBank/DDBJ databases">
        <title>Whole genomes of Flavobacteriaceae.</title>
        <authorList>
            <person name="Stine C."/>
            <person name="Li C."/>
            <person name="Tadesse D."/>
        </authorList>
    </citation>
    <scope>NUCLEOTIDE SEQUENCE [LARGE SCALE GENOMIC DNA]</scope>
    <source>
        <strain evidence="1 2">DSM 15937</strain>
    </source>
</reference>
<proteinExistence type="predicted"/>
<dbReference type="RefSeq" id="WP_074659000.1">
    <property type="nucleotide sequence ID" value="NZ_MUGV01000018.1"/>
</dbReference>
<evidence type="ECO:0008006" key="3">
    <source>
        <dbReference type="Google" id="ProtNLM"/>
    </source>
</evidence>
<comment type="caution">
    <text evidence="1">The sequence shown here is derived from an EMBL/GenBank/DDBJ whole genome shotgun (WGS) entry which is preliminary data.</text>
</comment>
<accession>A0ABX4BQV8</accession>
<dbReference type="Proteomes" id="UP000198382">
    <property type="component" value="Unassembled WGS sequence"/>
</dbReference>
<sequence>MKLYKRIDSAIHFWETWDISEKKGAIHKGIVGKRGEYREVSSKLFSSFRKEIQKEIDNYCKDGYQEVDIENHSTLLIEFLVEGMGTAEDVEKRTRLQNKMDDVLGWTGLGHCDGGSIGSGTMEVCCYVIDFETAKSVIQESLKDTEFSNYTRIFEEIEEYDEE</sequence>